<feature type="domain" description="SLH" evidence="11">
    <location>
        <begin position="1736"/>
        <end position="1799"/>
    </location>
</feature>
<gene>
    <name evidence="12" type="ORF">ACFP56_11475</name>
</gene>
<dbReference type="Gene3D" id="2.160.20.10">
    <property type="entry name" value="Single-stranded right-handed beta-helix, Pectin lyase-like"/>
    <property type="match status" value="1"/>
</dbReference>
<dbReference type="InterPro" id="IPR022038">
    <property type="entry name" value="Ig-like_bact"/>
</dbReference>
<evidence type="ECO:0000256" key="3">
    <source>
        <dbReference type="ARBA" id="ARBA00022525"/>
    </source>
</evidence>
<feature type="domain" description="SLH" evidence="11">
    <location>
        <begin position="1872"/>
        <end position="1928"/>
    </location>
</feature>
<keyword evidence="5 10" id="KW-0732">Signal</keyword>
<comment type="similarity">
    <text evidence="8">Belongs to the polysaccharide lyase 9 family.</text>
</comment>
<evidence type="ECO:0000256" key="1">
    <source>
        <dbReference type="ARBA" id="ARBA00001913"/>
    </source>
</evidence>
<dbReference type="Gene3D" id="2.60.40.3630">
    <property type="match status" value="4"/>
</dbReference>
<keyword evidence="4" id="KW-0479">Metal-binding</keyword>
<comment type="cofactor">
    <cofactor evidence="1">
        <name>Ca(2+)</name>
        <dbReference type="ChEBI" id="CHEBI:29108"/>
    </cofactor>
</comment>
<evidence type="ECO:0000313" key="13">
    <source>
        <dbReference type="Proteomes" id="UP001596233"/>
    </source>
</evidence>
<evidence type="ECO:0000256" key="8">
    <source>
        <dbReference type="ARBA" id="ARBA00038263"/>
    </source>
</evidence>
<dbReference type="InterPro" id="IPR053868">
    <property type="entry name" value="Pel9A-like_beta_helix"/>
</dbReference>
<evidence type="ECO:0000256" key="6">
    <source>
        <dbReference type="ARBA" id="ARBA00022837"/>
    </source>
</evidence>
<evidence type="ECO:0000256" key="2">
    <source>
        <dbReference type="ARBA" id="ARBA00004613"/>
    </source>
</evidence>
<protein>
    <submittedName>
        <fullName evidence="12">Bacterial Ig-like domain-containing protein</fullName>
    </submittedName>
</protein>
<feature type="chain" id="PRO_5045574991" evidence="10">
    <location>
        <begin position="25"/>
        <end position="1928"/>
    </location>
</feature>
<dbReference type="InterPro" id="IPR011050">
    <property type="entry name" value="Pectin_lyase_fold/virulence"/>
</dbReference>
<dbReference type="Proteomes" id="UP001596233">
    <property type="component" value="Unassembled WGS sequence"/>
</dbReference>
<feature type="domain" description="SLH" evidence="11">
    <location>
        <begin position="1802"/>
        <end position="1865"/>
    </location>
</feature>
<dbReference type="InterPro" id="IPR058863">
    <property type="entry name" value="PelX-like_Ig"/>
</dbReference>
<dbReference type="InterPro" id="IPR012334">
    <property type="entry name" value="Pectin_lyas_fold"/>
</dbReference>
<name>A0ABW1V4W3_9BACL</name>
<evidence type="ECO:0000256" key="10">
    <source>
        <dbReference type="SAM" id="SignalP"/>
    </source>
</evidence>
<dbReference type="PANTHER" id="PTHR40088:SF1">
    <property type="entry name" value="PECTATE LYASE PEL9"/>
    <property type="match status" value="1"/>
</dbReference>
<evidence type="ECO:0000256" key="7">
    <source>
        <dbReference type="ARBA" id="ARBA00023239"/>
    </source>
</evidence>
<feature type="signal peptide" evidence="10">
    <location>
        <begin position="1"/>
        <end position="24"/>
    </location>
</feature>
<keyword evidence="3" id="KW-0964">Secreted</keyword>
<evidence type="ECO:0000313" key="12">
    <source>
        <dbReference type="EMBL" id="MFC6333246.1"/>
    </source>
</evidence>
<keyword evidence="7" id="KW-0456">Lyase</keyword>
<dbReference type="InterPro" id="IPR052052">
    <property type="entry name" value="Polysaccharide_Lyase_9"/>
</dbReference>
<dbReference type="EMBL" id="JBHSTE010000003">
    <property type="protein sequence ID" value="MFC6333246.1"/>
    <property type="molecule type" value="Genomic_DNA"/>
</dbReference>
<dbReference type="InterPro" id="IPR058953">
    <property type="entry name" value="PelX-like_N"/>
</dbReference>
<dbReference type="Pfam" id="PF25850">
    <property type="entry name" value="PelX_Ig"/>
    <property type="match status" value="1"/>
</dbReference>
<evidence type="ECO:0000256" key="5">
    <source>
        <dbReference type="ARBA" id="ARBA00022729"/>
    </source>
</evidence>
<dbReference type="RefSeq" id="WP_379234504.1">
    <property type="nucleotide sequence ID" value="NZ_JBHSTE010000003.1"/>
</dbReference>
<keyword evidence="13" id="KW-1185">Reference proteome</keyword>
<keyword evidence="6" id="KW-0106">Calcium</keyword>
<dbReference type="Pfam" id="PF07523">
    <property type="entry name" value="Big_3"/>
    <property type="match status" value="3"/>
</dbReference>
<reference evidence="13" key="1">
    <citation type="journal article" date="2019" name="Int. J. Syst. Evol. Microbiol.">
        <title>The Global Catalogue of Microorganisms (GCM) 10K type strain sequencing project: providing services to taxonomists for standard genome sequencing and annotation.</title>
        <authorList>
            <consortium name="The Broad Institute Genomics Platform"/>
            <consortium name="The Broad Institute Genome Sequencing Center for Infectious Disease"/>
            <person name="Wu L."/>
            <person name="Ma J."/>
        </authorList>
    </citation>
    <scope>NUCLEOTIDE SEQUENCE [LARGE SCALE GENOMIC DNA]</scope>
    <source>
        <strain evidence="13">PCU 280</strain>
    </source>
</reference>
<dbReference type="SUPFAM" id="SSF51126">
    <property type="entry name" value="Pectin lyase-like"/>
    <property type="match status" value="1"/>
</dbReference>
<evidence type="ECO:0000259" key="11">
    <source>
        <dbReference type="PROSITE" id="PS51272"/>
    </source>
</evidence>
<dbReference type="PANTHER" id="PTHR40088">
    <property type="entry name" value="PECTATE LYASE (EUROFUNG)"/>
    <property type="match status" value="1"/>
</dbReference>
<accession>A0ABW1V4W3</accession>
<evidence type="ECO:0000256" key="4">
    <source>
        <dbReference type="ARBA" id="ARBA00022723"/>
    </source>
</evidence>
<dbReference type="Pfam" id="PF00395">
    <property type="entry name" value="SLH"/>
    <property type="match status" value="3"/>
</dbReference>
<dbReference type="InterPro" id="IPR001119">
    <property type="entry name" value="SLH_dom"/>
</dbReference>
<dbReference type="Pfam" id="PF22842">
    <property type="entry name" value="Pel9A-like_beta_helix"/>
    <property type="match status" value="1"/>
</dbReference>
<dbReference type="Pfam" id="PF25849">
    <property type="entry name" value="PelX_N"/>
    <property type="match status" value="2"/>
</dbReference>
<comment type="caution">
    <text evidence="12">The sequence shown here is derived from an EMBL/GenBank/DDBJ whole genome shotgun (WGS) entry which is preliminary data.</text>
</comment>
<comment type="subcellular location">
    <subcellularLocation>
        <location evidence="2">Secreted</location>
    </subcellularLocation>
</comment>
<sequence>MIGKILTSLLATLLLLPVNTGVIAAENINELEPAIALLQPDSRWQATVFGDVGGQDKITSTNFSIVEEEQGTIQMQSLNDRGKISSTTDGIAYLYQSVPLDRDFEFSATATINSIADHNQASFGIMLRNTVYDYVHGADYAKDDYLAVGALDKKIKLFNRTNTVQLKQELAEQLPIPVAGSSYQLTVKKMSDVFVITVNDESYVVDSYASDVSYVGLFTARNAAITYENVELTLVTEALPELGELQFYSFGGNTSEEKNPEPVIKEAGAYTLEASGGKVASGDEGISFLAYELPASTSFTLEATATVDSFNGNTAISTPNQKSFGLMLRDTVGEHRSAATTTSNYVAVGALDTVIKGFYKSGVMEGSGGTQTKLNPYTAANPPTATEVYQLKIEKSQDSYTLSVNGESQLVNEERLFSEQLYAGVYVARDAKVTFSNIKLNMETAAVQAIQLDASAMKTTYRLQEELDLTGLLVTAVRTDGSEIELSEAEYVVTGFDSSELGSKELTIHYKGKTAKLPYEVVALQVTSLDIVYEPAITSYYMGDELQLQGLTVEANYESGYMYRELTPEQYAVVVQDQKYDGYGYNERGEKHRFTTAGSYIVSVLSNENEDVWAEFTVQVADASLTGLEITQQPSKTTYYIGDSLQLDGLMVYGQYSDGFRKRIAREELTVSDFNTAVTGLQELVITYRGQSTTLSLLIKEKEAVALAITNYPKTTYKLGEELDLSQLKLAIAYDNGDLEAITEDGYSIDASAYQANAAGEYKLIIASNRTELPELELLVHVRDDAPIEWKSIRFGQSTSSSNNTIEVAEHGVVTLKAIGGSAGKVTGDHDGISFYYVELDALEDNFELSADIKVVEYAKSPDHDGQESFGIMARDAIGTANDSSVFASNIAAIGGYSGGTRNPNGTQLFVRTGIESPDGSGSEGIRALMIQEERPSQHNTYPAQSYRLTLAKTNSGFTGKLNDNEPVILYTPDILNVQDNKMYVGFYAARLATIEVHNIALKVSSAASDAPKVEPPIAPLEPAVKLVSLLETSTTEKYELKVKANTSGWVTIKQGRETIASDMRIEANQLVTQATNLVPGNNRFTISFTPNDTEYLTSYDTIVHNYTITVKQYIGDIYVAPNGTPEGDGTIESPLDLDTAIKYIAPGQTIIVQDGHYVRNSKLSIEKYNDGTAEAVKTLKAAASARPVIDFDKKSEGVILSGNYWHIIGIDFARSAGNTKGFTVGGSHNIIELCRFYEHGDTGLQISRTDDSNNIADWPSYNLILNSTSFANRDPSDNNADGFAAKLTSGVGNVFRGAIAYNNVDDGWDLYTKAGSGAIGAVTIENSIAFNNGYPMGSTELKGDGNGFKLGGEGIHVPHIIRNSIAFHNGTAGFTSNSNPGVIAYNNIGFNNPKGNIVFTTYNHIAPNFTIDGFVSFATEQIAKDQVPDSAKAKTNYFYDGTRFANSAGTVIDASNFKSLEVPLEIGRDDEGNIELGDFLTFIAPNNNVAPGQPGHPESPTSVPSPEQTTYVNLNGTIVDGTVTGEITPDQAIAAIAAMNKQAEKRITIALGTGATQKEKLYQLKLPSQLFSASEEAYDIEMITPVGSIVIPAQALYNELGQPFIKDVNKPLDDALMASEPNQALDKEWIFLIRDVSAEAEASKQSVEVRGHPIVSFDVYYNGQLLSRKLSVPSIQLFIPYTPSAEEATKLGKLTIRSISHDGASIPIPNAYYNEKFHGMSWKTNQLGTYAMLLGSKAFTDMPDTHWAHEAVSMLAAKGVINGINEQHFAPDEAVTRADFIVMLMRALGLTADIESSSELAAGTFTDVSTAAYYYEAVTAAQQLGIINGYSSGEFKPEQEVERQEMFVMAYKAVEKVAELKLNLVKDNTALASYSDASKVANYAKAILATLVEHDIIQGYNEKLDARSATTRAEAAVFIERMVFQRY</sequence>
<proteinExistence type="inferred from homology"/>
<evidence type="ECO:0000256" key="9">
    <source>
        <dbReference type="SAM" id="MobiDB-lite"/>
    </source>
</evidence>
<feature type="region of interest" description="Disordered" evidence="9">
    <location>
        <begin position="1489"/>
        <end position="1508"/>
    </location>
</feature>
<organism evidence="12 13">
    <name type="scientific">Paenibacillus septentrionalis</name>
    <dbReference type="NCBI Taxonomy" id="429342"/>
    <lineage>
        <taxon>Bacteria</taxon>
        <taxon>Bacillati</taxon>
        <taxon>Bacillota</taxon>
        <taxon>Bacilli</taxon>
        <taxon>Bacillales</taxon>
        <taxon>Paenibacillaceae</taxon>
        <taxon>Paenibacillus</taxon>
    </lineage>
</organism>
<dbReference type="PROSITE" id="PS51272">
    <property type="entry name" value="SLH"/>
    <property type="match status" value="3"/>
</dbReference>
<dbReference type="Gene3D" id="2.60.120.560">
    <property type="entry name" value="Exo-inulinase, domain 1"/>
    <property type="match status" value="2"/>
</dbReference>